<keyword evidence="6" id="KW-0808">Transferase</keyword>
<keyword evidence="4" id="KW-0175">Coiled coil</keyword>
<evidence type="ECO:0000256" key="2">
    <source>
        <dbReference type="ARBA" id="ARBA00006662"/>
    </source>
</evidence>
<protein>
    <submittedName>
        <fullName evidence="6">Putative G kinase-anchoring protein 1-like</fullName>
    </submittedName>
</protein>
<dbReference type="GO" id="GO:0016301">
    <property type="term" value="F:kinase activity"/>
    <property type="evidence" value="ECO:0007669"/>
    <property type="project" value="UniProtKB-KW"/>
</dbReference>
<dbReference type="GO" id="GO:0007165">
    <property type="term" value="P:signal transduction"/>
    <property type="evidence" value="ECO:0007669"/>
    <property type="project" value="InterPro"/>
</dbReference>
<evidence type="ECO:0000313" key="6">
    <source>
        <dbReference type="EMBL" id="PIK34684.1"/>
    </source>
</evidence>
<comment type="caution">
    <text evidence="6">The sequence shown here is derived from an EMBL/GenBank/DDBJ whole genome shotgun (WGS) entry which is preliminary data.</text>
</comment>
<dbReference type="Proteomes" id="UP000230750">
    <property type="component" value="Unassembled WGS sequence"/>
</dbReference>
<dbReference type="OrthoDB" id="5864420at2759"/>
<dbReference type="EMBL" id="MRZV01002105">
    <property type="protein sequence ID" value="PIK34684.1"/>
    <property type="molecule type" value="Genomic_DNA"/>
</dbReference>
<comment type="similarity">
    <text evidence="2">Belongs to the GKAP1 family.</text>
</comment>
<dbReference type="AlphaFoldDB" id="A0A2G8JFZ9"/>
<name>A0A2G8JFZ9_STIJA</name>
<evidence type="ECO:0000256" key="3">
    <source>
        <dbReference type="ARBA" id="ARBA00023034"/>
    </source>
</evidence>
<evidence type="ECO:0000313" key="7">
    <source>
        <dbReference type="Proteomes" id="UP000230750"/>
    </source>
</evidence>
<feature type="compositionally biased region" description="Basic and acidic residues" evidence="5">
    <location>
        <begin position="361"/>
        <end position="370"/>
    </location>
</feature>
<dbReference type="GO" id="GO:0005794">
    <property type="term" value="C:Golgi apparatus"/>
    <property type="evidence" value="ECO:0007669"/>
    <property type="project" value="UniProtKB-SubCell"/>
</dbReference>
<feature type="compositionally biased region" description="Basic and acidic residues" evidence="5">
    <location>
        <begin position="89"/>
        <end position="102"/>
    </location>
</feature>
<feature type="region of interest" description="Disordered" evidence="5">
    <location>
        <begin position="1"/>
        <end position="109"/>
    </location>
</feature>
<evidence type="ECO:0000256" key="1">
    <source>
        <dbReference type="ARBA" id="ARBA00004555"/>
    </source>
</evidence>
<keyword evidence="7" id="KW-1185">Reference proteome</keyword>
<reference evidence="6 7" key="1">
    <citation type="journal article" date="2017" name="PLoS Biol.">
        <title>The sea cucumber genome provides insights into morphological evolution and visceral regeneration.</title>
        <authorList>
            <person name="Zhang X."/>
            <person name="Sun L."/>
            <person name="Yuan J."/>
            <person name="Sun Y."/>
            <person name="Gao Y."/>
            <person name="Zhang L."/>
            <person name="Li S."/>
            <person name="Dai H."/>
            <person name="Hamel J.F."/>
            <person name="Liu C."/>
            <person name="Yu Y."/>
            <person name="Liu S."/>
            <person name="Lin W."/>
            <person name="Guo K."/>
            <person name="Jin S."/>
            <person name="Xu P."/>
            <person name="Storey K.B."/>
            <person name="Huan P."/>
            <person name="Zhang T."/>
            <person name="Zhou Y."/>
            <person name="Zhang J."/>
            <person name="Lin C."/>
            <person name="Li X."/>
            <person name="Xing L."/>
            <person name="Huo D."/>
            <person name="Sun M."/>
            <person name="Wang L."/>
            <person name="Mercier A."/>
            <person name="Li F."/>
            <person name="Yang H."/>
            <person name="Xiang J."/>
        </authorList>
    </citation>
    <scope>NUCLEOTIDE SEQUENCE [LARGE SCALE GENOMIC DNA]</scope>
    <source>
        <strain evidence="6">Shaxun</strain>
        <tissue evidence="6">Muscle</tissue>
    </source>
</reference>
<organism evidence="6 7">
    <name type="scientific">Stichopus japonicus</name>
    <name type="common">Sea cucumber</name>
    <dbReference type="NCBI Taxonomy" id="307972"/>
    <lineage>
        <taxon>Eukaryota</taxon>
        <taxon>Metazoa</taxon>
        <taxon>Echinodermata</taxon>
        <taxon>Eleutherozoa</taxon>
        <taxon>Echinozoa</taxon>
        <taxon>Holothuroidea</taxon>
        <taxon>Aspidochirotacea</taxon>
        <taxon>Aspidochirotida</taxon>
        <taxon>Stichopodidae</taxon>
        <taxon>Apostichopus</taxon>
    </lineage>
</organism>
<accession>A0A2G8JFZ9</accession>
<feature type="region of interest" description="Disordered" evidence="5">
    <location>
        <begin position="348"/>
        <end position="370"/>
    </location>
</feature>
<evidence type="ECO:0000256" key="5">
    <source>
        <dbReference type="SAM" id="MobiDB-lite"/>
    </source>
</evidence>
<feature type="region of interest" description="Disordered" evidence="5">
    <location>
        <begin position="244"/>
        <end position="265"/>
    </location>
</feature>
<dbReference type="InterPro" id="IPR026109">
    <property type="entry name" value="GKAP1"/>
</dbReference>
<keyword evidence="3" id="KW-0333">Golgi apparatus</keyword>
<comment type="subcellular location">
    <subcellularLocation>
        <location evidence="1">Golgi apparatus</location>
    </subcellularLocation>
</comment>
<proteinExistence type="inferred from homology"/>
<feature type="compositionally biased region" description="Polar residues" evidence="5">
    <location>
        <begin position="73"/>
        <end position="87"/>
    </location>
</feature>
<gene>
    <name evidence="6" type="ORF">BSL78_28490</name>
</gene>
<evidence type="ECO:0000256" key="4">
    <source>
        <dbReference type="ARBA" id="ARBA00023054"/>
    </source>
</evidence>
<keyword evidence="6" id="KW-0418">Kinase</keyword>
<dbReference type="PANTHER" id="PTHR14899">
    <property type="entry name" value="G KINASE ANCHORING PROTEIN 1"/>
    <property type="match status" value="1"/>
</dbReference>
<dbReference type="PANTHER" id="PTHR14899:SF0">
    <property type="entry name" value="G KINASE-ANCHORING PROTEIN 1"/>
    <property type="match status" value="1"/>
</dbReference>
<dbReference type="STRING" id="307972.A0A2G8JFZ9"/>
<dbReference type="PRINTS" id="PR02083">
    <property type="entry name" value="GKINASEAP1"/>
</dbReference>
<sequence>MASTQLFSRFDVLKVQDTVSTDRKPPQNKAKKSTNQKNDQVASENAKKRARKKKRQQQLQSERDALRGMTFMQKGTSGQAQNHTQQAKPLEKKTLPVQETKEQQCSSHLPESWKNRDVELLDQQFEDDLQKALIESKVIHEERKTDRSNVIVSFLFTLFVFFCKVLSAIKDVPEEKGDQKVESSKKDKKSHKKVSLQEFLSATPSKNGVGLDEILAAEEPQVPQVPPKEDTFFKDIEKEATGIFKKDNQRRKRNSSSKAEDEDAGELIRSLQFKEELSQKDEEITLLREELKNQKNELSQVKKRNKQLCVILAQGEMKDKAEVLRQLEELTNVKDELTQEVQELHTALEQERSKVSSLKTDLQKAQEKRK</sequence>